<evidence type="ECO:0000256" key="1">
    <source>
        <dbReference type="SAM" id="Phobius"/>
    </source>
</evidence>
<feature type="transmembrane region" description="Helical" evidence="1">
    <location>
        <begin position="43"/>
        <end position="63"/>
    </location>
</feature>
<reference evidence="3" key="1">
    <citation type="submission" date="2017-09" db="EMBL/GenBank/DDBJ databases">
        <title>Depth-based differentiation of microbial function through sediment-hosted aquifers and enrichment of novel symbionts in the deep terrestrial subsurface.</title>
        <authorList>
            <person name="Probst A.J."/>
            <person name="Ladd B."/>
            <person name="Jarett J.K."/>
            <person name="Geller-Mcgrath D.E."/>
            <person name="Sieber C.M.K."/>
            <person name="Emerson J.B."/>
            <person name="Anantharaman K."/>
            <person name="Thomas B.C."/>
            <person name="Malmstrom R."/>
            <person name="Stieglmeier M."/>
            <person name="Klingl A."/>
            <person name="Woyke T."/>
            <person name="Ryan C.M."/>
            <person name="Banfield J.F."/>
        </authorList>
    </citation>
    <scope>NUCLEOTIDE SEQUENCE [LARGE SCALE GENOMIC DNA]</scope>
</reference>
<feature type="transmembrane region" description="Helical" evidence="1">
    <location>
        <begin position="20"/>
        <end position="37"/>
    </location>
</feature>
<dbReference type="AlphaFoldDB" id="A0A2M7REY2"/>
<dbReference type="Pfam" id="PF20108">
    <property type="entry name" value="DUF6498"/>
    <property type="match status" value="1"/>
</dbReference>
<keyword evidence="1" id="KW-0812">Transmembrane</keyword>
<dbReference type="EMBL" id="PFMC01000014">
    <property type="protein sequence ID" value="PIY95308.1"/>
    <property type="molecule type" value="Genomic_DNA"/>
</dbReference>
<keyword evidence="1" id="KW-0472">Membrane</keyword>
<dbReference type="Proteomes" id="UP000228689">
    <property type="component" value="Unassembled WGS sequence"/>
</dbReference>
<comment type="caution">
    <text evidence="2">The sequence shown here is derived from an EMBL/GenBank/DDBJ whole genome shotgun (WGS) entry which is preliminary data.</text>
</comment>
<organism evidence="2 3">
    <name type="scientific">Candidatus Komeilibacteria bacterium CG_4_10_14_0_8_um_filter_37_78</name>
    <dbReference type="NCBI Taxonomy" id="1974471"/>
    <lineage>
        <taxon>Bacteria</taxon>
        <taxon>Candidatus Komeiliibacteriota</taxon>
    </lineage>
</organism>
<proteinExistence type="predicted"/>
<feature type="transmembrane region" description="Helical" evidence="1">
    <location>
        <begin position="83"/>
        <end position="108"/>
    </location>
</feature>
<sequence length="113" mass="13079">MKMVFKEPVKQGEDAVSSYALILANVLAVIGVLFWDWSVGNLILYYWLESLVIGIYNIVKMLISTVHSLKIKDNFLIIINKLFSIPFFCVHYGIFMFVHLMFIITIFFTSSFV</sequence>
<name>A0A2M7REY2_9BACT</name>
<protein>
    <submittedName>
        <fullName evidence="2">Uncharacterized protein</fullName>
    </submittedName>
</protein>
<accession>A0A2M7REY2</accession>
<dbReference type="InterPro" id="IPR045466">
    <property type="entry name" value="DUF6498"/>
</dbReference>
<evidence type="ECO:0000313" key="3">
    <source>
        <dbReference type="Proteomes" id="UP000228689"/>
    </source>
</evidence>
<gene>
    <name evidence="2" type="ORF">COY67_00640</name>
</gene>
<evidence type="ECO:0000313" key="2">
    <source>
        <dbReference type="EMBL" id="PIY95308.1"/>
    </source>
</evidence>
<keyword evidence="1" id="KW-1133">Transmembrane helix</keyword>